<evidence type="ECO:0000313" key="3">
    <source>
        <dbReference type="EMBL" id="SPZ16768.1"/>
    </source>
</evidence>
<dbReference type="RefSeq" id="WP_073450427.1">
    <property type="nucleotide sequence ID" value="NZ_FQYS01000012.1"/>
</dbReference>
<accession>A0A2X2D9B7</accession>
<dbReference type="Pfam" id="PF13510">
    <property type="entry name" value="Fer2_4"/>
    <property type="match status" value="1"/>
</dbReference>
<dbReference type="InterPro" id="IPR042204">
    <property type="entry name" value="2Fe-2S-bd_N"/>
</dbReference>
<protein>
    <submittedName>
        <fullName evidence="2">(2Fe-2S)-binding protein</fullName>
    </submittedName>
    <submittedName>
        <fullName evidence="3">Opine oxidase subunit C</fullName>
    </submittedName>
</protein>
<organism evidence="3 4">
    <name type="scientific">Pseudomonas luteola</name>
    <dbReference type="NCBI Taxonomy" id="47886"/>
    <lineage>
        <taxon>Bacteria</taxon>
        <taxon>Pseudomonadati</taxon>
        <taxon>Pseudomonadota</taxon>
        <taxon>Gammaproteobacteria</taxon>
        <taxon>Pseudomonadales</taxon>
        <taxon>Pseudomonadaceae</taxon>
        <taxon>Pseudomonas</taxon>
    </lineage>
</organism>
<name>A0A2X2D9B7_PSELU</name>
<keyword evidence="5" id="KW-1185">Reference proteome</keyword>
<sequence length="106" mass="11300">MSTESLFQSLEQGASVRIWFNGEALDVPAGINLAAALLAVGIRQTRSTPVTGAPRAPYCMMGVCFECLVEVDGQASRQACLLSVREGMQVRSQQGVRSLEGTGHET</sequence>
<dbReference type="Gene3D" id="3.10.20.440">
    <property type="entry name" value="2Fe-2S iron-sulphur cluster binding domain, sarcosine oxidase, alpha subunit, N-terminal domain"/>
    <property type="match status" value="1"/>
</dbReference>
<dbReference type="EMBL" id="JADMCD010000011">
    <property type="protein sequence ID" value="MBF8642662.1"/>
    <property type="molecule type" value="Genomic_DNA"/>
</dbReference>
<gene>
    <name evidence="2" type="ORF">IRZ65_18455</name>
    <name evidence="3" type="ORF">NCTC11842_05808</name>
</gene>
<dbReference type="EMBL" id="UAUF01000016">
    <property type="protein sequence ID" value="SPZ16768.1"/>
    <property type="molecule type" value="Genomic_DNA"/>
</dbReference>
<evidence type="ECO:0000313" key="4">
    <source>
        <dbReference type="Proteomes" id="UP000250443"/>
    </source>
</evidence>
<dbReference type="Proteomes" id="UP000250443">
    <property type="component" value="Unassembled WGS sequence"/>
</dbReference>
<proteinExistence type="predicted"/>
<dbReference type="Proteomes" id="UP000626180">
    <property type="component" value="Unassembled WGS sequence"/>
</dbReference>
<reference evidence="2 5" key="2">
    <citation type="submission" date="2020-10" db="EMBL/GenBank/DDBJ databases">
        <title>Genome sequences of Pseudomonas isolates.</title>
        <authorList>
            <person name="Wessels L."/>
            <person name="Reich F."/>
            <person name="Hammerl J."/>
        </authorList>
    </citation>
    <scope>NUCLEOTIDE SEQUENCE [LARGE SCALE GENOMIC DNA]</scope>
    <source>
        <strain evidence="2 5">20-MO00624-0</strain>
    </source>
</reference>
<dbReference type="SUPFAM" id="SSF54292">
    <property type="entry name" value="2Fe-2S ferredoxin-like"/>
    <property type="match status" value="1"/>
</dbReference>
<evidence type="ECO:0000313" key="5">
    <source>
        <dbReference type="Proteomes" id="UP000626180"/>
    </source>
</evidence>
<dbReference type="InterPro" id="IPR036010">
    <property type="entry name" value="2Fe-2S_ferredoxin-like_sf"/>
</dbReference>
<reference evidence="3 4" key="1">
    <citation type="submission" date="2018-06" db="EMBL/GenBank/DDBJ databases">
        <authorList>
            <consortium name="Pathogen Informatics"/>
            <person name="Doyle S."/>
        </authorList>
    </citation>
    <scope>NUCLEOTIDE SEQUENCE [LARGE SCALE GENOMIC DNA]</scope>
    <source>
        <strain evidence="3 4">NCTC11842</strain>
    </source>
</reference>
<dbReference type="GO" id="GO:0051536">
    <property type="term" value="F:iron-sulfur cluster binding"/>
    <property type="evidence" value="ECO:0007669"/>
    <property type="project" value="InterPro"/>
</dbReference>
<evidence type="ECO:0000313" key="2">
    <source>
        <dbReference type="EMBL" id="MBF8642662.1"/>
    </source>
</evidence>
<dbReference type="GO" id="GO:0016491">
    <property type="term" value="F:oxidoreductase activity"/>
    <property type="evidence" value="ECO:0007669"/>
    <property type="project" value="UniProtKB-KW"/>
</dbReference>
<keyword evidence="1" id="KW-0560">Oxidoreductase</keyword>
<evidence type="ECO:0000256" key="1">
    <source>
        <dbReference type="ARBA" id="ARBA00023002"/>
    </source>
</evidence>
<dbReference type="AlphaFoldDB" id="A0A2X2D9B7"/>